<accession>A0A225W2T6</accession>
<gene>
    <name evidence="2" type="ORF">PHMEG_00014819</name>
</gene>
<proteinExistence type="predicted"/>
<name>A0A225W2T6_9STRA</name>
<dbReference type="Proteomes" id="UP000198211">
    <property type="component" value="Unassembled WGS sequence"/>
</dbReference>
<dbReference type="AlphaFoldDB" id="A0A225W2T6"/>
<feature type="region of interest" description="Disordered" evidence="1">
    <location>
        <begin position="80"/>
        <end position="102"/>
    </location>
</feature>
<comment type="caution">
    <text evidence="2">The sequence shown here is derived from an EMBL/GenBank/DDBJ whole genome shotgun (WGS) entry which is preliminary data.</text>
</comment>
<sequence>MKGAVGVRVVCKFTLCSGSWFKSEDVGADCVASTRAIASSGHVVKSSSEKSESSCSSEVLMRIKRTKKIYPASMERFTLRRSVRSGTRPNRYHSKYNSPASR</sequence>
<organism evidence="2 3">
    <name type="scientific">Phytophthora megakarya</name>
    <dbReference type="NCBI Taxonomy" id="4795"/>
    <lineage>
        <taxon>Eukaryota</taxon>
        <taxon>Sar</taxon>
        <taxon>Stramenopiles</taxon>
        <taxon>Oomycota</taxon>
        <taxon>Peronosporomycetes</taxon>
        <taxon>Peronosporales</taxon>
        <taxon>Peronosporaceae</taxon>
        <taxon>Phytophthora</taxon>
    </lineage>
</organism>
<reference evidence="3" key="1">
    <citation type="submission" date="2017-03" db="EMBL/GenBank/DDBJ databases">
        <title>Phytopthora megakarya and P. palmivora, two closely related causual agents of cacao black pod achieved similar genome size and gene model numbers by different mechanisms.</title>
        <authorList>
            <person name="Ali S."/>
            <person name="Shao J."/>
            <person name="Larry D.J."/>
            <person name="Kronmiller B."/>
            <person name="Shen D."/>
            <person name="Strem M.D."/>
            <person name="Melnick R.L."/>
            <person name="Guiltinan M.J."/>
            <person name="Tyler B.M."/>
            <person name="Meinhardt L.W."/>
            <person name="Bailey B.A."/>
        </authorList>
    </citation>
    <scope>NUCLEOTIDE SEQUENCE [LARGE SCALE GENOMIC DNA]</scope>
    <source>
        <strain evidence="3">zdho120</strain>
    </source>
</reference>
<keyword evidence="3" id="KW-1185">Reference proteome</keyword>
<protein>
    <submittedName>
        <fullName evidence="2">Uncharacterized protein</fullName>
    </submittedName>
</protein>
<dbReference type="EMBL" id="NBNE01001950">
    <property type="protein sequence ID" value="OWZ12071.1"/>
    <property type="molecule type" value="Genomic_DNA"/>
</dbReference>
<evidence type="ECO:0000313" key="3">
    <source>
        <dbReference type="Proteomes" id="UP000198211"/>
    </source>
</evidence>
<evidence type="ECO:0000313" key="2">
    <source>
        <dbReference type="EMBL" id="OWZ12071.1"/>
    </source>
</evidence>
<evidence type="ECO:0000256" key="1">
    <source>
        <dbReference type="SAM" id="MobiDB-lite"/>
    </source>
</evidence>